<evidence type="ECO:0000256" key="1">
    <source>
        <dbReference type="ARBA" id="ARBA00004123"/>
    </source>
</evidence>
<evidence type="ECO:0000256" key="4">
    <source>
        <dbReference type="ARBA" id="ARBA00022491"/>
    </source>
</evidence>
<dbReference type="GO" id="GO:0003712">
    <property type="term" value="F:transcription coregulator activity"/>
    <property type="evidence" value="ECO:0007669"/>
    <property type="project" value="InterPro"/>
</dbReference>
<dbReference type="Pfam" id="PF04902">
    <property type="entry name" value="Nab1"/>
    <property type="match status" value="1"/>
</dbReference>
<dbReference type="InterPro" id="IPR006988">
    <property type="entry name" value="Nab_N"/>
</dbReference>
<feature type="domain" description="Nab1 C-terminal" evidence="9">
    <location>
        <begin position="295"/>
        <end position="348"/>
    </location>
</feature>
<reference evidence="12" key="1">
    <citation type="submission" date="2023-03" db="EMBL/GenBank/DDBJ databases">
        <title>Electrophorus voltai genome.</title>
        <authorList>
            <person name="Bian C."/>
        </authorList>
    </citation>
    <scope>NUCLEOTIDE SEQUENCE</scope>
    <source>
        <strain evidence="12">CB-2022</strain>
        <tissue evidence="12">Muscle</tissue>
    </source>
</reference>
<feature type="region of interest" description="Disordered" evidence="8">
    <location>
        <begin position="407"/>
        <end position="439"/>
    </location>
</feature>
<feature type="domain" description="NAB co-repressor" evidence="11">
    <location>
        <begin position="160"/>
        <end position="285"/>
    </location>
</feature>
<comment type="caution">
    <text evidence="12">The sequence shown here is derived from an EMBL/GenBank/DDBJ whole genome shotgun (WGS) entry which is preliminary data.</text>
</comment>
<dbReference type="Proteomes" id="UP001239994">
    <property type="component" value="Unassembled WGS sequence"/>
</dbReference>
<evidence type="ECO:0000313" key="12">
    <source>
        <dbReference type="EMBL" id="KAK1802417.1"/>
    </source>
</evidence>
<feature type="compositionally biased region" description="Basic and acidic residues" evidence="8">
    <location>
        <begin position="421"/>
        <end position="430"/>
    </location>
</feature>
<dbReference type="AlphaFoldDB" id="A0AAD8ZNL7"/>
<dbReference type="InterPro" id="IPR006989">
    <property type="entry name" value="NAB_co-repressor_dom"/>
</dbReference>
<dbReference type="InterPro" id="IPR039040">
    <property type="entry name" value="NAB_fam"/>
</dbReference>
<organism evidence="12 13">
    <name type="scientific">Electrophorus voltai</name>
    <dbReference type="NCBI Taxonomy" id="2609070"/>
    <lineage>
        <taxon>Eukaryota</taxon>
        <taxon>Metazoa</taxon>
        <taxon>Chordata</taxon>
        <taxon>Craniata</taxon>
        <taxon>Vertebrata</taxon>
        <taxon>Euteleostomi</taxon>
        <taxon>Actinopterygii</taxon>
        <taxon>Neopterygii</taxon>
        <taxon>Teleostei</taxon>
        <taxon>Ostariophysi</taxon>
        <taxon>Gymnotiformes</taxon>
        <taxon>Gymnotoidei</taxon>
        <taxon>Gymnotidae</taxon>
        <taxon>Electrophorus</taxon>
    </lineage>
</organism>
<evidence type="ECO:0000256" key="2">
    <source>
        <dbReference type="ARBA" id="ARBA00008864"/>
    </source>
</evidence>
<evidence type="ECO:0000259" key="10">
    <source>
        <dbReference type="Pfam" id="PF04904"/>
    </source>
</evidence>
<evidence type="ECO:0000259" key="9">
    <source>
        <dbReference type="Pfam" id="PF04902"/>
    </source>
</evidence>
<feature type="non-terminal residue" evidence="12">
    <location>
        <position position="1"/>
    </location>
</feature>
<dbReference type="Gene3D" id="1.20.120.2010">
    <property type="entry name" value="NAB conserved domain 2"/>
    <property type="match status" value="1"/>
</dbReference>
<dbReference type="PANTHER" id="PTHR12623">
    <property type="entry name" value="NGFI-A BINDING PROTEIN"/>
    <property type="match status" value="1"/>
</dbReference>
<feature type="region of interest" description="Disordered" evidence="8">
    <location>
        <begin position="354"/>
        <end position="394"/>
    </location>
</feature>
<keyword evidence="6" id="KW-0804">Transcription</keyword>
<comment type="subcellular location">
    <subcellularLocation>
        <location evidence="1">Nucleus</location>
    </subcellularLocation>
</comment>
<evidence type="ECO:0000259" key="11">
    <source>
        <dbReference type="Pfam" id="PF04905"/>
    </source>
</evidence>
<feature type="compositionally biased region" description="Low complexity" evidence="8">
    <location>
        <begin position="138"/>
        <end position="153"/>
    </location>
</feature>
<comment type="subunit">
    <text evidence="3">Homomultimers may associate with EGR1 bound to DNA.</text>
</comment>
<keyword evidence="7" id="KW-0539">Nucleus</keyword>
<proteinExistence type="inferred from homology"/>
<evidence type="ECO:0000256" key="3">
    <source>
        <dbReference type="ARBA" id="ARBA00011364"/>
    </source>
</evidence>
<dbReference type="PANTHER" id="PTHR12623:SF10">
    <property type="entry name" value="NGFI-A-BINDING PROTEIN HOMOLOG"/>
    <property type="match status" value="1"/>
</dbReference>
<dbReference type="Pfam" id="PF04904">
    <property type="entry name" value="SAM_NCD1"/>
    <property type="match status" value="1"/>
</dbReference>
<feature type="domain" description="Nab N-terminal" evidence="10">
    <location>
        <begin position="6"/>
        <end position="83"/>
    </location>
</feature>
<evidence type="ECO:0000256" key="6">
    <source>
        <dbReference type="ARBA" id="ARBA00023163"/>
    </source>
</evidence>
<accession>A0AAD8ZNL7</accession>
<feature type="compositionally biased region" description="Polar residues" evidence="8">
    <location>
        <begin position="381"/>
        <end position="393"/>
    </location>
</feature>
<evidence type="ECO:0000256" key="5">
    <source>
        <dbReference type="ARBA" id="ARBA00023015"/>
    </source>
</evidence>
<dbReference type="InterPro" id="IPR006986">
    <property type="entry name" value="Nab1_C"/>
</dbReference>
<keyword evidence="13" id="KW-1185">Reference proteome</keyword>
<feature type="compositionally biased region" description="Basic residues" evidence="8">
    <location>
        <begin position="410"/>
        <end position="420"/>
    </location>
</feature>
<feature type="compositionally biased region" description="Low complexity" evidence="8">
    <location>
        <begin position="104"/>
        <end position="120"/>
    </location>
</feature>
<protein>
    <recommendedName>
        <fullName evidence="14">NGFI-A binding protein 1a (EGR1 binding protein 1)</fullName>
    </recommendedName>
</protein>
<evidence type="ECO:0000313" key="13">
    <source>
        <dbReference type="Proteomes" id="UP001239994"/>
    </source>
</evidence>
<feature type="compositionally biased region" description="Gly residues" evidence="8">
    <location>
        <begin position="121"/>
        <end position="131"/>
    </location>
</feature>
<dbReference type="EMBL" id="JAROKS010000007">
    <property type="protein sequence ID" value="KAK1802417.1"/>
    <property type="molecule type" value="Genomic_DNA"/>
</dbReference>
<gene>
    <name evidence="12" type="ORF">P4O66_022076</name>
</gene>
<feature type="region of interest" description="Disordered" evidence="8">
    <location>
        <begin position="104"/>
        <end position="161"/>
    </location>
</feature>
<dbReference type="InterPro" id="IPR038398">
    <property type="entry name" value="NCD2_sf"/>
</dbReference>
<keyword evidence="4" id="KW-0678">Repressor</keyword>
<name>A0AAD8ZNL7_9TELE</name>
<evidence type="ECO:0008006" key="14">
    <source>
        <dbReference type="Google" id="ProtNLM"/>
    </source>
</evidence>
<dbReference type="GO" id="GO:0005634">
    <property type="term" value="C:nucleus"/>
    <property type="evidence" value="ECO:0007669"/>
    <property type="project" value="UniProtKB-SubCell"/>
</dbReference>
<dbReference type="GO" id="GO:0045892">
    <property type="term" value="P:negative regulation of DNA-templated transcription"/>
    <property type="evidence" value="ECO:0007669"/>
    <property type="project" value="InterPro"/>
</dbReference>
<sequence length="518" mass="57012">MASLLPRSVGELQLYRVLQRANLLCYYGAFVQQGGDDVQQLCEAAEDEFLEIMALVGMATKPLHVRRLQKALRDWVTNPTLFNQPLTSLPVCSIPVYKVREGSPARLPAASSPSSAALEGGESGPRGGRGTPDGPPGAGESRSPPASCSPASSGETAETLDPGVAQHVSECVERLAPTLLKSNPVEVKERLRSNRRLSRALSHLGALSEGDPRREAQIRKHSAIYRHLDRKREDGRQLTTHELVMNEAAALLCLKDEALLTQREQLFSLARQISREVTYRHNVRTRSGEDDEEEVFAPKRIKIEDDVCGMEDSTELLDVQQESLRERLVDTEWKGDESIRHALQVQLQLQEMLQKSGAPQDSTGYVPDLTNPSNSPPGAESPQNSGGISQSIFSGDIPLGRQLAHELKQHLKHRRKQNSQDARRRHDRSSGAEQTMTSGPSAVNCLVGFVLNLRNWNVSKGTVPRGPHEDQSRARRAQIAVSSIRRESTRASVRVTCCCLSAGMFHSFALKDLAGLTI</sequence>
<evidence type="ECO:0000256" key="7">
    <source>
        <dbReference type="ARBA" id="ARBA00023242"/>
    </source>
</evidence>
<comment type="similarity">
    <text evidence="2">Belongs to the NAB family.</text>
</comment>
<evidence type="ECO:0000256" key="8">
    <source>
        <dbReference type="SAM" id="MobiDB-lite"/>
    </source>
</evidence>
<dbReference type="Pfam" id="PF04905">
    <property type="entry name" value="NCD2"/>
    <property type="match status" value="1"/>
</dbReference>
<keyword evidence="5" id="KW-0805">Transcription regulation</keyword>